<organism evidence="1 2">
    <name type="scientific">Polyplax serrata</name>
    <name type="common">Common mouse louse</name>
    <dbReference type="NCBI Taxonomy" id="468196"/>
    <lineage>
        <taxon>Eukaryota</taxon>
        <taxon>Metazoa</taxon>
        <taxon>Ecdysozoa</taxon>
        <taxon>Arthropoda</taxon>
        <taxon>Hexapoda</taxon>
        <taxon>Insecta</taxon>
        <taxon>Pterygota</taxon>
        <taxon>Neoptera</taxon>
        <taxon>Paraneoptera</taxon>
        <taxon>Psocodea</taxon>
        <taxon>Troctomorpha</taxon>
        <taxon>Phthiraptera</taxon>
        <taxon>Anoplura</taxon>
        <taxon>Polyplacidae</taxon>
        <taxon>Polyplax</taxon>
    </lineage>
</organism>
<name>A0AAN8SAM6_POLSC</name>
<reference evidence="1 2" key="1">
    <citation type="submission" date="2023-10" db="EMBL/GenBank/DDBJ databases">
        <title>Genomes of two closely related lineages of the louse Polyplax serrata with different host specificities.</title>
        <authorList>
            <person name="Martinu J."/>
            <person name="Tarabai H."/>
            <person name="Stefka J."/>
            <person name="Hypsa V."/>
        </authorList>
    </citation>
    <scope>NUCLEOTIDE SEQUENCE [LARGE SCALE GENOMIC DNA]</scope>
    <source>
        <strain evidence="1">HR10_N</strain>
    </source>
</reference>
<proteinExistence type="predicted"/>
<evidence type="ECO:0000313" key="2">
    <source>
        <dbReference type="Proteomes" id="UP001372834"/>
    </source>
</evidence>
<comment type="caution">
    <text evidence="1">The sequence shown here is derived from an EMBL/GenBank/DDBJ whole genome shotgun (WGS) entry which is preliminary data.</text>
</comment>
<dbReference type="Proteomes" id="UP001372834">
    <property type="component" value="Unassembled WGS sequence"/>
</dbReference>
<protein>
    <submittedName>
        <fullName evidence="1">Uncharacterized protein</fullName>
    </submittedName>
</protein>
<gene>
    <name evidence="1" type="ORF">RUM43_004213</name>
</gene>
<sequence length="151" mass="17209">MQNSNKKHALHLPRLYKKKDTEGMGPYFGVFKKVLGKKFKEERGTNGNEMEANDESDMKQSIVFNEGNINSCNIAQELHILRTVNDEATNKQTEATTNALKIQSQIIENLFASQQQKLEIYISSECESRLLESKLDKLLGKLEIHIIPQVT</sequence>
<accession>A0AAN8SAM6</accession>
<dbReference type="EMBL" id="JAWJWE010000002">
    <property type="protein sequence ID" value="KAK6642711.1"/>
    <property type="molecule type" value="Genomic_DNA"/>
</dbReference>
<evidence type="ECO:0000313" key="1">
    <source>
        <dbReference type="EMBL" id="KAK6642711.1"/>
    </source>
</evidence>
<dbReference type="AlphaFoldDB" id="A0AAN8SAM6"/>